<evidence type="ECO:0000313" key="8">
    <source>
        <dbReference type="EMBL" id="ELT91911.1"/>
    </source>
</evidence>
<dbReference type="SMART" id="SM00121">
    <property type="entry name" value="IB"/>
    <property type="match status" value="1"/>
</dbReference>
<dbReference type="InterPro" id="IPR006207">
    <property type="entry name" value="Cys_knot_C"/>
</dbReference>
<dbReference type="AlphaFoldDB" id="R7TK54"/>
<dbReference type="InterPro" id="IPR043973">
    <property type="entry name" value="TSP1_CCN"/>
</dbReference>
<sequence length="300" mass="33899">MEQNRCKGGVTLIRDGCDCCYICARQQGDLCDIKEKCDSAKGLYCDMKIDGGKYGICRAKAAKMCELDGIKYKDGEEFKINCSRLCSCQNGQIACSSECPQEDRMPSSVHCKDPQLVHIEGRCCREWACPHSHSMPPQEMDGGLAGLGTHLNFPSDWPQVPPKRRDCEVHESDWSPCSVTCGMGVSIRQSNNNTDCKPVNEQRLCLIRPCVQEEDNKAGVECKSTWKSDKVKALKWGNCTSMTNFKLKYCSTCKKHKCCGPGKTKDVFVDFDCEGKRITERFMWIRNCECVRQRTCPYRL</sequence>
<dbReference type="InterPro" id="IPR050941">
    <property type="entry name" value="CCN"/>
</dbReference>
<evidence type="ECO:0000259" key="5">
    <source>
        <dbReference type="PROSITE" id="PS01225"/>
    </source>
</evidence>
<dbReference type="InterPro" id="IPR009030">
    <property type="entry name" value="Growth_fac_rcpt_cys_sf"/>
</dbReference>
<dbReference type="GO" id="GO:0008201">
    <property type="term" value="F:heparin binding"/>
    <property type="evidence" value="ECO:0007669"/>
    <property type="project" value="TreeGrafter"/>
</dbReference>
<evidence type="ECO:0000256" key="3">
    <source>
        <dbReference type="ARBA" id="ARBA00023157"/>
    </source>
</evidence>
<dbReference type="OrthoDB" id="365605at2759"/>
<dbReference type="PROSITE" id="PS50184">
    <property type="entry name" value="VWFC_2"/>
    <property type="match status" value="1"/>
</dbReference>
<dbReference type="HOGENOM" id="CLU_063247_1_0_1"/>
<dbReference type="EnsemblMetazoa" id="CapteT165049">
    <property type="protein sequence ID" value="CapteP165049"/>
    <property type="gene ID" value="CapteG165049"/>
</dbReference>
<dbReference type="EMBL" id="KB310317">
    <property type="protein sequence ID" value="ELT91911.1"/>
    <property type="molecule type" value="Genomic_DNA"/>
</dbReference>
<dbReference type="STRING" id="283909.R7TK54"/>
<evidence type="ECO:0000256" key="4">
    <source>
        <dbReference type="PROSITE-ProRule" id="PRU00039"/>
    </source>
</evidence>
<dbReference type="SMART" id="SM00214">
    <property type="entry name" value="VWC"/>
    <property type="match status" value="1"/>
</dbReference>
<dbReference type="GO" id="GO:0005615">
    <property type="term" value="C:extracellular space"/>
    <property type="evidence" value="ECO:0007669"/>
    <property type="project" value="TreeGrafter"/>
</dbReference>
<evidence type="ECO:0000313" key="9">
    <source>
        <dbReference type="EnsemblMetazoa" id="CapteP165049"/>
    </source>
</evidence>
<dbReference type="GO" id="GO:0007165">
    <property type="term" value="P:signal transduction"/>
    <property type="evidence" value="ECO:0007669"/>
    <property type="project" value="InterPro"/>
</dbReference>
<accession>R7TK54</accession>
<dbReference type="InterPro" id="IPR001007">
    <property type="entry name" value="VWF_dom"/>
</dbReference>
<keyword evidence="2" id="KW-0732">Signal</keyword>
<protein>
    <recommendedName>
        <fullName evidence="11">CTCK domain-containing protein</fullName>
    </recommendedName>
</protein>
<evidence type="ECO:0008006" key="11">
    <source>
        <dbReference type="Google" id="ProtNLM"/>
    </source>
</evidence>
<feature type="domain" description="VWFC" evidence="6">
    <location>
        <begin position="63"/>
        <end position="130"/>
    </location>
</feature>
<dbReference type="PROSITE" id="PS50092">
    <property type="entry name" value="TSP1"/>
    <property type="match status" value="1"/>
</dbReference>
<dbReference type="PROSITE" id="PS51323">
    <property type="entry name" value="IGFBP_N_2"/>
    <property type="match status" value="1"/>
</dbReference>
<keyword evidence="10" id="KW-1185">Reference proteome</keyword>
<reference evidence="10" key="1">
    <citation type="submission" date="2012-12" db="EMBL/GenBank/DDBJ databases">
        <authorList>
            <person name="Hellsten U."/>
            <person name="Grimwood J."/>
            <person name="Chapman J.A."/>
            <person name="Shapiro H."/>
            <person name="Aerts A."/>
            <person name="Otillar R.P."/>
            <person name="Terry A.Y."/>
            <person name="Boore J.L."/>
            <person name="Simakov O."/>
            <person name="Marletaz F."/>
            <person name="Cho S.-J."/>
            <person name="Edsinger-Gonzales E."/>
            <person name="Havlak P."/>
            <person name="Kuo D.-H."/>
            <person name="Larsson T."/>
            <person name="Lv J."/>
            <person name="Arendt D."/>
            <person name="Savage R."/>
            <person name="Osoegawa K."/>
            <person name="de Jong P."/>
            <person name="Lindberg D.R."/>
            <person name="Seaver E.C."/>
            <person name="Weisblat D.A."/>
            <person name="Putnam N.H."/>
            <person name="Grigoriev I.V."/>
            <person name="Rokhsar D.S."/>
        </authorList>
    </citation>
    <scope>NUCLEOTIDE SEQUENCE</scope>
    <source>
        <strain evidence="10">I ESC-2004</strain>
    </source>
</reference>
<name>R7TK54_CAPTE</name>
<dbReference type="PROSITE" id="PS01225">
    <property type="entry name" value="CTCK_2"/>
    <property type="match status" value="1"/>
</dbReference>
<dbReference type="EMBL" id="AMQN01000348">
    <property type="status" value="NOT_ANNOTATED_CDS"/>
    <property type="molecule type" value="Genomic_DNA"/>
</dbReference>
<organism evidence="8">
    <name type="scientific">Capitella teleta</name>
    <name type="common">Polychaete worm</name>
    <dbReference type="NCBI Taxonomy" id="283909"/>
    <lineage>
        <taxon>Eukaryota</taxon>
        <taxon>Metazoa</taxon>
        <taxon>Spiralia</taxon>
        <taxon>Lophotrochozoa</taxon>
        <taxon>Annelida</taxon>
        <taxon>Polychaeta</taxon>
        <taxon>Sedentaria</taxon>
        <taxon>Scolecida</taxon>
        <taxon>Capitellidae</taxon>
        <taxon>Capitella</taxon>
    </lineage>
</organism>
<reference evidence="8 10" key="2">
    <citation type="journal article" date="2013" name="Nature">
        <title>Insights into bilaterian evolution from three spiralian genomes.</title>
        <authorList>
            <person name="Simakov O."/>
            <person name="Marletaz F."/>
            <person name="Cho S.J."/>
            <person name="Edsinger-Gonzales E."/>
            <person name="Havlak P."/>
            <person name="Hellsten U."/>
            <person name="Kuo D.H."/>
            <person name="Larsson T."/>
            <person name="Lv J."/>
            <person name="Arendt D."/>
            <person name="Savage R."/>
            <person name="Osoegawa K."/>
            <person name="de Jong P."/>
            <person name="Grimwood J."/>
            <person name="Chapman J.A."/>
            <person name="Shapiro H."/>
            <person name="Aerts A."/>
            <person name="Otillar R.P."/>
            <person name="Terry A.Y."/>
            <person name="Boore J.L."/>
            <person name="Grigoriev I.V."/>
            <person name="Lindberg D.R."/>
            <person name="Seaver E.C."/>
            <person name="Weisblat D.A."/>
            <person name="Putnam N.H."/>
            <person name="Rokhsar D.S."/>
        </authorList>
    </citation>
    <scope>NUCLEOTIDE SEQUENCE</scope>
    <source>
        <strain evidence="8 10">I ESC-2004</strain>
    </source>
</reference>
<reference evidence="9" key="3">
    <citation type="submission" date="2015-06" db="UniProtKB">
        <authorList>
            <consortium name="EnsemblMetazoa"/>
        </authorList>
    </citation>
    <scope>IDENTIFICATION</scope>
</reference>
<dbReference type="PANTHER" id="PTHR11348:SF17">
    <property type="entry name" value="CCN"/>
    <property type="match status" value="1"/>
</dbReference>
<dbReference type="Pfam" id="PF19035">
    <property type="entry name" value="TSP1_CCN"/>
    <property type="match status" value="1"/>
</dbReference>
<dbReference type="InterPro" id="IPR036383">
    <property type="entry name" value="TSP1_rpt_sf"/>
</dbReference>
<keyword evidence="3" id="KW-1015">Disulfide bond</keyword>
<evidence type="ECO:0000313" key="10">
    <source>
        <dbReference type="Proteomes" id="UP000014760"/>
    </source>
</evidence>
<dbReference type="GO" id="GO:0045597">
    <property type="term" value="P:positive regulation of cell differentiation"/>
    <property type="evidence" value="ECO:0007669"/>
    <property type="project" value="TreeGrafter"/>
</dbReference>
<evidence type="ECO:0000259" key="6">
    <source>
        <dbReference type="PROSITE" id="PS50184"/>
    </source>
</evidence>
<dbReference type="GO" id="GO:0031012">
    <property type="term" value="C:extracellular matrix"/>
    <property type="evidence" value="ECO:0007669"/>
    <property type="project" value="TreeGrafter"/>
</dbReference>
<dbReference type="GO" id="GO:0005178">
    <property type="term" value="F:integrin binding"/>
    <property type="evidence" value="ECO:0007669"/>
    <property type="project" value="TreeGrafter"/>
</dbReference>
<dbReference type="OMA" id="HCDDGET"/>
<evidence type="ECO:0000256" key="1">
    <source>
        <dbReference type="ARBA" id="ARBA00008125"/>
    </source>
</evidence>
<dbReference type="Gene3D" id="2.20.100.10">
    <property type="entry name" value="Thrombospondin type-1 (TSP1) repeat"/>
    <property type="match status" value="1"/>
</dbReference>
<dbReference type="Pfam" id="PF00219">
    <property type="entry name" value="IGFBP"/>
    <property type="match status" value="1"/>
</dbReference>
<comment type="similarity">
    <text evidence="1">Belongs to the CCN family.</text>
</comment>
<dbReference type="SUPFAM" id="SSF82895">
    <property type="entry name" value="TSP-1 type 1 repeat"/>
    <property type="match status" value="1"/>
</dbReference>
<comment type="caution">
    <text evidence="4">Lacks conserved residue(s) required for the propagation of feature annotation.</text>
</comment>
<dbReference type="GO" id="GO:0007155">
    <property type="term" value="P:cell adhesion"/>
    <property type="evidence" value="ECO:0007669"/>
    <property type="project" value="TreeGrafter"/>
</dbReference>
<dbReference type="SUPFAM" id="SSF57184">
    <property type="entry name" value="Growth factor receptor domain"/>
    <property type="match status" value="1"/>
</dbReference>
<dbReference type="SUPFAM" id="SSF57603">
    <property type="entry name" value="FnI-like domain"/>
    <property type="match status" value="1"/>
</dbReference>
<dbReference type="InterPro" id="IPR000884">
    <property type="entry name" value="TSP1_rpt"/>
</dbReference>
<evidence type="ECO:0000259" key="7">
    <source>
        <dbReference type="PROSITE" id="PS51323"/>
    </source>
</evidence>
<gene>
    <name evidence="8" type="ORF">CAPTEDRAFT_165049</name>
</gene>
<feature type="domain" description="CTCK" evidence="5">
    <location>
        <begin position="222"/>
        <end position="297"/>
    </location>
</feature>
<evidence type="ECO:0000256" key="2">
    <source>
        <dbReference type="ARBA" id="ARBA00022729"/>
    </source>
</evidence>
<feature type="domain" description="IGFBP N-terminal" evidence="7">
    <location>
        <begin position="1"/>
        <end position="60"/>
    </location>
</feature>
<dbReference type="Proteomes" id="UP000014760">
    <property type="component" value="Unassembled WGS sequence"/>
</dbReference>
<proteinExistence type="inferred from homology"/>
<dbReference type="PANTHER" id="PTHR11348">
    <property type="entry name" value="CONNECTIVE TISSUE GROWTH FACTOR-RELATED"/>
    <property type="match status" value="1"/>
</dbReference>
<dbReference type="SMART" id="SM00209">
    <property type="entry name" value="TSP1"/>
    <property type="match status" value="1"/>
</dbReference>
<dbReference type="InterPro" id="IPR000867">
    <property type="entry name" value="IGFBP-like"/>
</dbReference>
<dbReference type="Gene3D" id="2.10.70.10">
    <property type="entry name" value="Complement Module, domain 1"/>
    <property type="match status" value="1"/>
</dbReference>